<name>A0A1U9LFV5_9PROT</name>
<evidence type="ECO:0000256" key="3">
    <source>
        <dbReference type="ARBA" id="ARBA00022691"/>
    </source>
</evidence>
<dbReference type="AlphaFoldDB" id="A0A1U9LFV5"/>
<organism evidence="6 7">
    <name type="scientific">Acetobacter persici</name>
    <dbReference type="NCBI Taxonomy" id="1076596"/>
    <lineage>
        <taxon>Bacteria</taxon>
        <taxon>Pseudomonadati</taxon>
        <taxon>Pseudomonadota</taxon>
        <taxon>Alphaproteobacteria</taxon>
        <taxon>Acetobacterales</taxon>
        <taxon>Acetobacteraceae</taxon>
        <taxon>Acetobacter</taxon>
    </lineage>
</organism>
<dbReference type="InterPro" id="IPR001690">
    <property type="entry name" value="Autoind_synthase"/>
</dbReference>
<dbReference type="EMBL" id="CP014687">
    <property type="protein sequence ID" value="AQT05269.1"/>
    <property type="molecule type" value="Genomic_DNA"/>
</dbReference>
<accession>A0A1U9LFV5</accession>
<dbReference type="SUPFAM" id="SSF55729">
    <property type="entry name" value="Acyl-CoA N-acyltransferases (Nat)"/>
    <property type="match status" value="1"/>
</dbReference>
<dbReference type="Proteomes" id="UP000189055">
    <property type="component" value="Chromosome"/>
</dbReference>
<sequence length="194" mass="22410">MIYHFSYNERDHFPEIYEKILHSRRVFFEKNSEWNDFFHKTPEEDRYDLECNPLYIVAVEDGGDAVASVRILPTTGPTMLRQDFAPFFKGCPDIISPDVWELSWFCTSADTSSPAGRNLLLDVLKTVCEYSLANDIRQIIGTYPRARMRLYRRLGAVPYALCSGEISGQEFCVGVLDITLLTLRHVTEVQQRPF</sequence>
<dbReference type="RefSeq" id="WP_077931053.1">
    <property type="nucleotide sequence ID" value="NZ_CP014687.1"/>
</dbReference>
<gene>
    <name evidence="6" type="ORF">A0U91_10770</name>
</gene>
<protein>
    <recommendedName>
        <fullName evidence="8">Acyl-homoserine-lactone synthase</fullName>
    </recommendedName>
</protein>
<evidence type="ECO:0000313" key="7">
    <source>
        <dbReference type="Proteomes" id="UP000189055"/>
    </source>
</evidence>
<evidence type="ECO:0000256" key="1">
    <source>
        <dbReference type="ARBA" id="ARBA00022654"/>
    </source>
</evidence>
<dbReference type="STRING" id="1076596.A0U91_10770"/>
<dbReference type="KEGG" id="aper:A0U91_10770"/>
<dbReference type="Pfam" id="PF00765">
    <property type="entry name" value="Autoind_synth"/>
    <property type="match status" value="1"/>
</dbReference>
<keyword evidence="4 5" id="KW-0071">Autoinducer synthesis</keyword>
<evidence type="ECO:0000313" key="6">
    <source>
        <dbReference type="EMBL" id="AQT05269.1"/>
    </source>
</evidence>
<dbReference type="PANTHER" id="PTHR39322:SF1">
    <property type="entry name" value="ISOVALERYL-HOMOSERINE LACTONE SYNTHASE"/>
    <property type="match status" value="1"/>
</dbReference>
<evidence type="ECO:0000256" key="2">
    <source>
        <dbReference type="ARBA" id="ARBA00022679"/>
    </source>
</evidence>
<dbReference type="PROSITE" id="PS51187">
    <property type="entry name" value="AUTOINDUCER_SYNTH_2"/>
    <property type="match status" value="1"/>
</dbReference>
<comment type="similarity">
    <text evidence="5">Belongs to the autoinducer synthase family.</text>
</comment>
<reference evidence="6 7" key="1">
    <citation type="submission" date="2016-03" db="EMBL/GenBank/DDBJ databases">
        <title>Acetic acid bacteria sequencing.</title>
        <authorList>
            <person name="Brandt J."/>
            <person name="Jakob F."/>
            <person name="Vogel R.F."/>
        </authorList>
    </citation>
    <scope>NUCLEOTIDE SEQUENCE [LARGE SCALE GENOMIC DNA]</scope>
    <source>
        <strain evidence="6 7">TMW2.1084</strain>
    </source>
</reference>
<evidence type="ECO:0000256" key="4">
    <source>
        <dbReference type="ARBA" id="ARBA00022929"/>
    </source>
</evidence>
<dbReference type="PANTHER" id="PTHR39322">
    <property type="entry name" value="ACYL-HOMOSERINE-LACTONE SYNTHASE"/>
    <property type="match status" value="1"/>
</dbReference>
<dbReference type="GO" id="GO:0016740">
    <property type="term" value="F:transferase activity"/>
    <property type="evidence" value="ECO:0007669"/>
    <property type="project" value="UniProtKB-KW"/>
</dbReference>
<dbReference type="GO" id="GO:0009372">
    <property type="term" value="P:quorum sensing"/>
    <property type="evidence" value="ECO:0007669"/>
    <property type="project" value="UniProtKB-UniRule"/>
</dbReference>
<keyword evidence="1 5" id="KW-0673">Quorum sensing</keyword>
<dbReference type="Gene3D" id="3.40.630.30">
    <property type="match status" value="1"/>
</dbReference>
<evidence type="ECO:0008006" key="8">
    <source>
        <dbReference type="Google" id="ProtNLM"/>
    </source>
</evidence>
<evidence type="ECO:0000256" key="5">
    <source>
        <dbReference type="PROSITE-ProRule" id="PRU00533"/>
    </source>
</evidence>
<keyword evidence="3" id="KW-0949">S-adenosyl-L-methionine</keyword>
<proteinExistence type="inferred from homology"/>
<dbReference type="InterPro" id="IPR016181">
    <property type="entry name" value="Acyl_CoA_acyltransferase"/>
</dbReference>
<keyword evidence="2" id="KW-0808">Transferase</keyword>
<dbReference type="GO" id="GO:0007165">
    <property type="term" value="P:signal transduction"/>
    <property type="evidence" value="ECO:0007669"/>
    <property type="project" value="TreeGrafter"/>
</dbReference>